<dbReference type="RefSeq" id="WP_191688453.1">
    <property type="nucleotide sequence ID" value="NZ_JACSQY010000001.1"/>
</dbReference>
<reference evidence="1 2" key="1">
    <citation type="submission" date="2020-08" db="EMBL/GenBank/DDBJ databases">
        <title>A Genomic Blueprint of the Chicken Gut Microbiome.</title>
        <authorList>
            <person name="Gilroy R."/>
            <person name="Ravi A."/>
            <person name="Getino M."/>
            <person name="Pursley I."/>
            <person name="Horton D.L."/>
            <person name="Alikhan N.-F."/>
            <person name="Baker D."/>
            <person name="Gharbi K."/>
            <person name="Hall N."/>
            <person name="Watson M."/>
            <person name="Adriaenssens E.M."/>
            <person name="Foster-Nyarko E."/>
            <person name="Jarju S."/>
            <person name="Secka A."/>
            <person name="Antonio M."/>
            <person name="Oren A."/>
            <person name="Chaudhuri R."/>
            <person name="La Ragione R.M."/>
            <person name="Hildebrand F."/>
            <person name="Pallen M.J."/>
        </authorList>
    </citation>
    <scope>NUCLEOTIDE SEQUENCE [LARGE SCALE GENOMIC DNA]</scope>
    <source>
        <strain evidence="1 2">Sa3CUA8</strain>
    </source>
</reference>
<proteinExistence type="predicted"/>
<evidence type="ECO:0000313" key="2">
    <source>
        <dbReference type="Proteomes" id="UP000659496"/>
    </source>
</evidence>
<protein>
    <submittedName>
        <fullName evidence="1">Uncharacterized protein</fullName>
    </submittedName>
</protein>
<name>A0ABR8PGK8_9BACL</name>
<gene>
    <name evidence="1" type="ORF">H9659_03000</name>
</gene>
<keyword evidence="2" id="KW-1185">Reference proteome</keyword>
<sequence>MTATDTWWETIFEGNLAAGLNKERMRELDEEHFLYFKDEEITQEVVN</sequence>
<evidence type="ECO:0000313" key="1">
    <source>
        <dbReference type="EMBL" id="MBD7907306.1"/>
    </source>
</evidence>
<comment type="caution">
    <text evidence="1">The sequence shown here is derived from an EMBL/GenBank/DDBJ whole genome shotgun (WGS) entry which is preliminary data.</text>
</comment>
<dbReference type="Proteomes" id="UP000659496">
    <property type="component" value="Unassembled WGS sequence"/>
</dbReference>
<organism evidence="1 2">
    <name type="scientific">Sporosarcina gallistercoris</name>
    <dbReference type="NCBI Taxonomy" id="2762245"/>
    <lineage>
        <taxon>Bacteria</taxon>
        <taxon>Bacillati</taxon>
        <taxon>Bacillota</taxon>
        <taxon>Bacilli</taxon>
        <taxon>Bacillales</taxon>
        <taxon>Caryophanaceae</taxon>
        <taxon>Sporosarcina</taxon>
    </lineage>
</organism>
<dbReference type="EMBL" id="JACSQY010000001">
    <property type="protein sequence ID" value="MBD7907306.1"/>
    <property type="molecule type" value="Genomic_DNA"/>
</dbReference>
<accession>A0ABR8PGK8</accession>